<evidence type="ECO:0000313" key="2">
    <source>
        <dbReference type="EMBL" id="GMT33887.1"/>
    </source>
</evidence>
<accession>A0AAV5WS45</accession>
<keyword evidence="3" id="KW-1185">Reference proteome</keyword>
<evidence type="ECO:0008006" key="4">
    <source>
        <dbReference type="Google" id="ProtNLM"/>
    </source>
</evidence>
<evidence type="ECO:0000256" key="1">
    <source>
        <dbReference type="SAM" id="Phobius"/>
    </source>
</evidence>
<dbReference type="Proteomes" id="UP001432322">
    <property type="component" value="Unassembled WGS sequence"/>
</dbReference>
<protein>
    <recommendedName>
        <fullName evidence="4">G protein-coupled receptor</fullName>
    </recommendedName>
</protein>
<sequence length="124" mass="14310">MHGHIDRATEKKGMGMRWNKNYSINRSIIDYRLLCFLCFLLRRLASILRILPLLLTLILGLLQFGIHDGEIVALRTLHTHSRLLALAKSGILIFLLLLFIIHIAVIITLLLHLFLFSVLIKKFI</sequence>
<dbReference type="AlphaFoldDB" id="A0AAV5WS45"/>
<organism evidence="2 3">
    <name type="scientific">Pristionchus fissidentatus</name>
    <dbReference type="NCBI Taxonomy" id="1538716"/>
    <lineage>
        <taxon>Eukaryota</taxon>
        <taxon>Metazoa</taxon>
        <taxon>Ecdysozoa</taxon>
        <taxon>Nematoda</taxon>
        <taxon>Chromadorea</taxon>
        <taxon>Rhabditida</taxon>
        <taxon>Rhabditina</taxon>
        <taxon>Diplogasteromorpha</taxon>
        <taxon>Diplogasteroidea</taxon>
        <taxon>Neodiplogasteridae</taxon>
        <taxon>Pristionchus</taxon>
    </lineage>
</organism>
<evidence type="ECO:0000313" key="3">
    <source>
        <dbReference type="Proteomes" id="UP001432322"/>
    </source>
</evidence>
<feature type="transmembrane region" description="Helical" evidence="1">
    <location>
        <begin position="91"/>
        <end position="120"/>
    </location>
</feature>
<proteinExistence type="predicted"/>
<feature type="transmembrane region" description="Helical" evidence="1">
    <location>
        <begin position="48"/>
        <end position="66"/>
    </location>
</feature>
<dbReference type="EMBL" id="BTSY01000006">
    <property type="protein sequence ID" value="GMT33887.1"/>
    <property type="molecule type" value="Genomic_DNA"/>
</dbReference>
<name>A0AAV5WS45_9BILA</name>
<comment type="caution">
    <text evidence="2">The sequence shown here is derived from an EMBL/GenBank/DDBJ whole genome shotgun (WGS) entry which is preliminary data.</text>
</comment>
<keyword evidence="1" id="KW-1133">Transmembrane helix</keyword>
<reference evidence="2" key="1">
    <citation type="submission" date="2023-10" db="EMBL/GenBank/DDBJ databases">
        <title>Genome assembly of Pristionchus species.</title>
        <authorList>
            <person name="Yoshida K."/>
            <person name="Sommer R.J."/>
        </authorList>
    </citation>
    <scope>NUCLEOTIDE SEQUENCE</scope>
    <source>
        <strain evidence="2">RS5133</strain>
    </source>
</reference>
<keyword evidence="1" id="KW-0472">Membrane</keyword>
<keyword evidence="1" id="KW-0812">Transmembrane</keyword>
<gene>
    <name evidence="2" type="ORF">PFISCL1PPCAC_25184</name>
</gene>